<dbReference type="Proteomes" id="UP000287502">
    <property type="component" value="Chromosome"/>
</dbReference>
<dbReference type="NCBIfam" id="TIGR01174">
    <property type="entry name" value="ftsA"/>
    <property type="match status" value="1"/>
</dbReference>
<keyword evidence="1 5" id="KW-1003">Cell membrane</keyword>
<organism evidence="8 9">
    <name type="scientific">Geovibrio thiophilus</name>
    <dbReference type="NCBI Taxonomy" id="139438"/>
    <lineage>
        <taxon>Bacteria</taxon>
        <taxon>Pseudomonadati</taxon>
        <taxon>Deferribacterota</taxon>
        <taxon>Deferribacteres</taxon>
        <taxon>Deferribacterales</taxon>
        <taxon>Geovibrionaceae</taxon>
        <taxon>Geovibrio</taxon>
    </lineage>
</organism>
<keyword evidence="9" id="KW-1185">Reference proteome</keyword>
<dbReference type="HAMAP" id="MF_02033">
    <property type="entry name" value="FtsA"/>
    <property type="match status" value="1"/>
</dbReference>
<reference evidence="8 9" key="1">
    <citation type="submission" date="2019-01" db="EMBL/GenBank/DDBJ databases">
        <title>Geovibrio thiophilus DSM 11263, complete genome.</title>
        <authorList>
            <person name="Spring S."/>
            <person name="Bunk B."/>
            <person name="Sproer C."/>
        </authorList>
    </citation>
    <scope>NUCLEOTIDE SEQUENCE [LARGE SCALE GENOMIC DNA]</scope>
    <source>
        <strain evidence="8 9">DSM 11263</strain>
    </source>
</reference>
<dbReference type="InterPro" id="IPR050696">
    <property type="entry name" value="FtsA/MreB"/>
</dbReference>
<dbReference type="CDD" id="cd24048">
    <property type="entry name" value="ASKHA_NBD_FtsA"/>
    <property type="match status" value="1"/>
</dbReference>
<dbReference type="InterPro" id="IPR043129">
    <property type="entry name" value="ATPase_NBD"/>
</dbReference>
<gene>
    <name evidence="5 8" type="primary">ftsA</name>
    <name evidence="8" type="ORF">EP073_11945</name>
</gene>
<dbReference type="Pfam" id="PF02491">
    <property type="entry name" value="SHS2_FTSA"/>
    <property type="match status" value="1"/>
</dbReference>
<dbReference type="KEGG" id="gtl:EP073_11945"/>
<dbReference type="Gene3D" id="3.30.420.40">
    <property type="match status" value="2"/>
</dbReference>
<comment type="subunit">
    <text evidence="5">Self-interacts. Interacts with FtsZ.</text>
</comment>
<dbReference type="PANTHER" id="PTHR32432">
    <property type="entry name" value="CELL DIVISION PROTEIN FTSA-RELATED"/>
    <property type="match status" value="1"/>
</dbReference>
<evidence type="ECO:0000259" key="7">
    <source>
        <dbReference type="SMART" id="SM00842"/>
    </source>
</evidence>
<comment type="subcellular location">
    <subcellularLocation>
        <location evidence="5">Cell membrane</location>
        <topology evidence="5">Peripheral membrane protein</topology>
        <orientation evidence="5">Cytoplasmic side</orientation>
    </subcellularLocation>
    <text evidence="5">Localizes to the Z ring in an FtsZ-dependent manner. Targeted to the membrane through a conserved C-terminal amphipathic helix.</text>
</comment>
<dbReference type="SUPFAM" id="SSF53067">
    <property type="entry name" value="Actin-like ATPase domain"/>
    <property type="match status" value="2"/>
</dbReference>
<comment type="similarity">
    <text evidence="5 6">Belongs to the FtsA/MreB family.</text>
</comment>
<proteinExistence type="inferred from homology"/>
<dbReference type="GO" id="GO:0043093">
    <property type="term" value="P:FtsZ-dependent cytokinesis"/>
    <property type="evidence" value="ECO:0007669"/>
    <property type="project" value="UniProtKB-UniRule"/>
</dbReference>
<keyword evidence="3 5" id="KW-0472">Membrane</keyword>
<dbReference type="SMART" id="SM00842">
    <property type="entry name" value="FtsA"/>
    <property type="match status" value="1"/>
</dbReference>
<name>A0A3R5XY50_9BACT</name>
<dbReference type="RefSeq" id="WP_128467394.1">
    <property type="nucleotide sequence ID" value="NZ_CP035108.1"/>
</dbReference>
<feature type="domain" description="SHS2" evidence="7">
    <location>
        <begin position="9"/>
        <end position="195"/>
    </location>
</feature>
<keyword evidence="2 5" id="KW-0132">Cell division</keyword>
<keyword evidence="4 5" id="KW-0131">Cell cycle</keyword>
<dbReference type="InterPro" id="IPR003494">
    <property type="entry name" value="SHS2_FtsA"/>
</dbReference>
<evidence type="ECO:0000256" key="3">
    <source>
        <dbReference type="ARBA" id="ARBA00023136"/>
    </source>
</evidence>
<dbReference type="GO" id="GO:0009898">
    <property type="term" value="C:cytoplasmic side of plasma membrane"/>
    <property type="evidence" value="ECO:0007669"/>
    <property type="project" value="UniProtKB-UniRule"/>
</dbReference>
<dbReference type="PANTHER" id="PTHR32432:SF4">
    <property type="entry name" value="CELL DIVISION PROTEIN FTSA"/>
    <property type="match status" value="1"/>
</dbReference>
<protein>
    <recommendedName>
        <fullName evidence="5 6">Cell division protein FtsA</fullName>
    </recommendedName>
</protein>
<dbReference type="AlphaFoldDB" id="A0A3R5XY50"/>
<evidence type="ECO:0000313" key="8">
    <source>
        <dbReference type="EMBL" id="QAR34089.1"/>
    </source>
</evidence>
<dbReference type="Pfam" id="PF14450">
    <property type="entry name" value="FtsA"/>
    <property type="match status" value="2"/>
</dbReference>
<sequence length="412" mass="44421">MSQDNNNIYVGLDLGTTKVCIVVARKNADRSIDILGIGSVPSKGVRKGVVVNIEETVACIQKAKEEAERMSGMEIKSVTAGLASGHIKSFNTRGTIAVKSREVTQQDVDRVIESASAYNMQLGEEILDVIPQQYILDGQTEIKYPVGMSGVRLEVDVHIVTGQVSSATNIVKCCEKAGLVVDDIILEQFASAKAVLSEDEMEIGVCLIDGGGGTCDMAVYKQGAVYHTAILQIGGNHFTKDLSIGLSTPESEAERLKIKHGCVWMPLVSDDEMVNVTTVGGRPPRKISKPVLTQILQARGEEIFQMFKGELQKHKLLELMGAGIVVTGGLSNFEGIEELATSVFNTPVRVGRPINIGGLTDLVSDPRYATAVGLAIYATRKGKAGAKLSRGSEDKVFGSIFQRMKGWLKEFF</sequence>
<dbReference type="GO" id="GO:0032153">
    <property type="term" value="C:cell division site"/>
    <property type="evidence" value="ECO:0007669"/>
    <property type="project" value="UniProtKB-UniRule"/>
</dbReference>
<dbReference type="PIRSF" id="PIRSF003101">
    <property type="entry name" value="FtsA"/>
    <property type="match status" value="1"/>
</dbReference>
<dbReference type="InterPro" id="IPR020823">
    <property type="entry name" value="Cell_div_FtsA"/>
</dbReference>
<accession>A0A3R5XY50</accession>
<evidence type="ECO:0000313" key="9">
    <source>
        <dbReference type="Proteomes" id="UP000287502"/>
    </source>
</evidence>
<evidence type="ECO:0000256" key="6">
    <source>
        <dbReference type="PIRNR" id="PIRNR003101"/>
    </source>
</evidence>
<evidence type="ECO:0000256" key="2">
    <source>
        <dbReference type="ARBA" id="ARBA00022618"/>
    </source>
</evidence>
<evidence type="ECO:0000256" key="1">
    <source>
        <dbReference type="ARBA" id="ARBA00022475"/>
    </source>
</evidence>
<comment type="function">
    <text evidence="5 6">Cell division protein that is involved in the assembly of the Z ring. May serve as a membrane anchor for the Z ring.</text>
</comment>
<evidence type="ECO:0000256" key="5">
    <source>
        <dbReference type="HAMAP-Rule" id="MF_02033"/>
    </source>
</evidence>
<dbReference type="EMBL" id="CP035108">
    <property type="protein sequence ID" value="QAR34089.1"/>
    <property type="molecule type" value="Genomic_DNA"/>
</dbReference>
<dbReference type="OrthoDB" id="9768127at2"/>
<evidence type="ECO:0000256" key="4">
    <source>
        <dbReference type="ARBA" id="ARBA00023306"/>
    </source>
</evidence>